<dbReference type="InterPro" id="IPR002508">
    <property type="entry name" value="MurNAc-LAA_cat"/>
</dbReference>
<dbReference type="EMBL" id="LAZR01018467">
    <property type="protein sequence ID" value="KKL96309.1"/>
    <property type="molecule type" value="Genomic_DNA"/>
</dbReference>
<feature type="non-terminal residue" evidence="2">
    <location>
        <position position="1"/>
    </location>
</feature>
<dbReference type="GO" id="GO:0030288">
    <property type="term" value="C:outer membrane-bounded periplasmic space"/>
    <property type="evidence" value="ECO:0007669"/>
    <property type="project" value="TreeGrafter"/>
</dbReference>
<dbReference type="CDD" id="cd02696">
    <property type="entry name" value="MurNAc-LAA"/>
    <property type="match status" value="1"/>
</dbReference>
<dbReference type="PANTHER" id="PTHR30404:SF8">
    <property type="entry name" value="AUTOLYSIN PH-RELATED"/>
    <property type="match status" value="1"/>
</dbReference>
<name>A0A0F9GBT5_9ZZZZ</name>
<dbReference type="Pfam" id="PF01520">
    <property type="entry name" value="Amidase_3"/>
    <property type="match status" value="1"/>
</dbReference>
<dbReference type="PANTHER" id="PTHR30404">
    <property type="entry name" value="N-ACETYLMURAMOYL-L-ALANINE AMIDASE"/>
    <property type="match status" value="1"/>
</dbReference>
<gene>
    <name evidence="2" type="ORF">LCGC14_1845800</name>
</gene>
<comment type="caution">
    <text evidence="2">The sequence shown here is derived from an EMBL/GenBank/DDBJ whole genome shotgun (WGS) entry which is preliminary data.</text>
</comment>
<dbReference type="AlphaFoldDB" id="A0A0F9GBT5"/>
<evidence type="ECO:0000313" key="2">
    <source>
        <dbReference type="EMBL" id="KKL96309.1"/>
    </source>
</evidence>
<dbReference type="GO" id="GO:0008745">
    <property type="term" value="F:N-acetylmuramoyl-L-alanine amidase activity"/>
    <property type="evidence" value="ECO:0007669"/>
    <property type="project" value="InterPro"/>
</dbReference>
<sequence>FFLASGHGGNDPGAVSDGYTERDFVESVIDKAVEILRGESLHETDLVVLDHEKKLIGNVKYINENSNNPGHDLALEVHVNSNVGLPGTGTETYFGHVEFATEIQEEVVRKLRLKDRGIKPGNHLAFNREVKCASAILELGFVNNPVDRERITQVGAEALVAGILRATGSRRGGVPEKKDPLQMILDLLRKIARFLRL</sequence>
<evidence type="ECO:0000259" key="1">
    <source>
        <dbReference type="SMART" id="SM00646"/>
    </source>
</evidence>
<feature type="domain" description="MurNAc-LAA" evidence="1">
    <location>
        <begin position="63"/>
        <end position="168"/>
    </location>
</feature>
<dbReference type="SUPFAM" id="SSF53187">
    <property type="entry name" value="Zn-dependent exopeptidases"/>
    <property type="match status" value="1"/>
</dbReference>
<organism evidence="2">
    <name type="scientific">marine sediment metagenome</name>
    <dbReference type="NCBI Taxonomy" id="412755"/>
    <lineage>
        <taxon>unclassified sequences</taxon>
        <taxon>metagenomes</taxon>
        <taxon>ecological metagenomes</taxon>
    </lineage>
</organism>
<protein>
    <recommendedName>
        <fullName evidence="1">MurNAc-LAA domain-containing protein</fullName>
    </recommendedName>
</protein>
<accession>A0A0F9GBT5</accession>
<dbReference type="GO" id="GO:0009253">
    <property type="term" value="P:peptidoglycan catabolic process"/>
    <property type="evidence" value="ECO:0007669"/>
    <property type="project" value="InterPro"/>
</dbReference>
<dbReference type="SMART" id="SM00646">
    <property type="entry name" value="Ami_3"/>
    <property type="match status" value="1"/>
</dbReference>
<proteinExistence type="predicted"/>
<dbReference type="InterPro" id="IPR050695">
    <property type="entry name" value="N-acetylmuramoyl_amidase_3"/>
</dbReference>
<dbReference type="Gene3D" id="3.40.630.40">
    <property type="entry name" value="Zn-dependent exopeptidases"/>
    <property type="match status" value="1"/>
</dbReference>
<reference evidence="2" key="1">
    <citation type="journal article" date="2015" name="Nature">
        <title>Complex archaea that bridge the gap between prokaryotes and eukaryotes.</title>
        <authorList>
            <person name="Spang A."/>
            <person name="Saw J.H."/>
            <person name="Jorgensen S.L."/>
            <person name="Zaremba-Niedzwiedzka K."/>
            <person name="Martijn J."/>
            <person name="Lind A.E."/>
            <person name="van Eijk R."/>
            <person name="Schleper C."/>
            <person name="Guy L."/>
            <person name="Ettema T.J."/>
        </authorList>
    </citation>
    <scope>NUCLEOTIDE SEQUENCE</scope>
</reference>